<keyword evidence="6" id="KW-0560">Oxidoreductase</keyword>
<dbReference type="CDD" id="cd00537">
    <property type="entry name" value="MTHFR"/>
    <property type="match status" value="1"/>
</dbReference>
<feature type="domain" description="MTHFR SAM-binding regulatory" evidence="11">
    <location>
        <begin position="393"/>
        <end position="690"/>
    </location>
</feature>
<feature type="region of interest" description="Disordered" evidence="10">
    <location>
        <begin position="28"/>
        <end position="82"/>
    </location>
</feature>
<evidence type="ECO:0000256" key="5">
    <source>
        <dbReference type="ARBA" id="ARBA00022827"/>
    </source>
</evidence>
<dbReference type="UniPathway" id="UPA00193"/>
<evidence type="ECO:0000256" key="6">
    <source>
        <dbReference type="ARBA" id="ARBA00023002"/>
    </source>
</evidence>
<dbReference type="PANTHER" id="PTHR45754">
    <property type="entry name" value="METHYLENETETRAHYDROFOLATE REDUCTASE"/>
    <property type="match status" value="1"/>
</dbReference>
<dbReference type="EMBL" id="OA882240">
    <property type="protein sequence ID" value="CAD7274099.1"/>
    <property type="molecule type" value="Genomic_DNA"/>
</dbReference>
<evidence type="ECO:0000256" key="2">
    <source>
        <dbReference type="ARBA" id="ARBA00004777"/>
    </source>
</evidence>
<dbReference type="PANTHER" id="PTHR45754:SF3">
    <property type="entry name" value="METHYLENETETRAHYDROFOLATE REDUCTASE (NADPH)"/>
    <property type="match status" value="1"/>
</dbReference>
<protein>
    <recommendedName>
        <fullName evidence="7">methylenetetrahydrofolate reductase (NADPH)</fullName>
        <ecNumber evidence="7">1.5.1.53</ecNumber>
    </recommendedName>
</protein>
<evidence type="ECO:0000313" key="13">
    <source>
        <dbReference type="Proteomes" id="UP000678499"/>
    </source>
</evidence>
<dbReference type="Gene3D" id="3.20.20.220">
    <property type="match status" value="1"/>
</dbReference>
<evidence type="ECO:0000256" key="9">
    <source>
        <dbReference type="RuleBase" id="RU004254"/>
    </source>
</evidence>
<evidence type="ECO:0000256" key="4">
    <source>
        <dbReference type="ARBA" id="ARBA00022630"/>
    </source>
</evidence>
<evidence type="ECO:0000256" key="7">
    <source>
        <dbReference type="ARBA" id="ARBA00034530"/>
    </source>
</evidence>
<evidence type="ECO:0000256" key="8">
    <source>
        <dbReference type="ARBA" id="ARBA00047751"/>
    </source>
</evidence>
<gene>
    <name evidence="12" type="ORF">NMOB1V02_LOCUS1954</name>
</gene>
<dbReference type="Pfam" id="PF02219">
    <property type="entry name" value="MTHFR"/>
    <property type="match status" value="1"/>
</dbReference>
<name>A0A7R9BFB1_9CRUS</name>
<keyword evidence="4" id="KW-0285">Flavoprotein</keyword>
<dbReference type="GO" id="GO:0035999">
    <property type="term" value="P:tetrahydrofolate interconversion"/>
    <property type="evidence" value="ECO:0007669"/>
    <property type="project" value="UniProtKB-UniPathway"/>
</dbReference>
<dbReference type="AlphaFoldDB" id="A0A7R9BFB1"/>
<dbReference type="GO" id="GO:0071949">
    <property type="term" value="F:FAD binding"/>
    <property type="evidence" value="ECO:0007669"/>
    <property type="project" value="TreeGrafter"/>
</dbReference>
<keyword evidence="5" id="KW-0274">FAD</keyword>
<evidence type="ECO:0000313" key="12">
    <source>
        <dbReference type="EMBL" id="CAD7274099.1"/>
    </source>
</evidence>
<feature type="compositionally biased region" description="Low complexity" evidence="10">
    <location>
        <begin position="28"/>
        <end position="58"/>
    </location>
</feature>
<comment type="catalytic activity">
    <reaction evidence="8">
        <text>(6S)-5-methyl-5,6,7,8-tetrahydrofolate + NADP(+) = (6R)-5,10-methylene-5,6,7,8-tetrahydrofolate + NADPH + H(+)</text>
        <dbReference type="Rhea" id="RHEA:19817"/>
        <dbReference type="ChEBI" id="CHEBI:15378"/>
        <dbReference type="ChEBI" id="CHEBI:15636"/>
        <dbReference type="ChEBI" id="CHEBI:18608"/>
        <dbReference type="ChEBI" id="CHEBI:57783"/>
        <dbReference type="ChEBI" id="CHEBI:58349"/>
        <dbReference type="EC" id="1.5.1.53"/>
    </reaction>
    <physiologicalReaction direction="right-to-left" evidence="8">
        <dbReference type="Rhea" id="RHEA:19819"/>
    </physiologicalReaction>
</comment>
<dbReference type="NCBIfam" id="TIGR00677">
    <property type="entry name" value="fadh2_euk"/>
    <property type="match status" value="1"/>
</dbReference>
<proteinExistence type="inferred from homology"/>
<comment type="similarity">
    <text evidence="3">Belongs to the methylenetetrahydrofolate reductase family.</text>
</comment>
<feature type="compositionally biased region" description="Acidic residues" evidence="10">
    <location>
        <begin position="59"/>
        <end position="72"/>
    </location>
</feature>
<dbReference type="GO" id="GO:0005829">
    <property type="term" value="C:cytosol"/>
    <property type="evidence" value="ECO:0007669"/>
    <property type="project" value="TreeGrafter"/>
</dbReference>
<accession>A0A7R9BFB1</accession>
<dbReference type="EMBL" id="CAJPEX010000203">
    <property type="protein sequence ID" value="CAG0914251.1"/>
    <property type="molecule type" value="Genomic_DNA"/>
</dbReference>
<dbReference type="SUPFAM" id="SSF51730">
    <property type="entry name" value="FAD-linked oxidoreductase"/>
    <property type="match status" value="1"/>
</dbReference>
<dbReference type="InterPro" id="IPR004621">
    <property type="entry name" value="Fadh2_euk"/>
</dbReference>
<dbReference type="EC" id="1.5.1.53" evidence="7"/>
<organism evidence="12">
    <name type="scientific">Notodromas monacha</name>
    <dbReference type="NCBI Taxonomy" id="399045"/>
    <lineage>
        <taxon>Eukaryota</taxon>
        <taxon>Metazoa</taxon>
        <taxon>Ecdysozoa</taxon>
        <taxon>Arthropoda</taxon>
        <taxon>Crustacea</taxon>
        <taxon>Oligostraca</taxon>
        <taxon>Ostracoda</taxon>
        <taxon>Podocopa</taxon>
        <taxon>Podocopida</taxon>
        <taxon>Cypridocopina</taxon>
        <taxon>Cypridoidea</taxon>
        <taxon>Cyprididae</taxon>
        <taxon>Notodromas</taxon>
    </lineage>
</organism>
<evidence type="ECO:0000259" key="11">
    <source>
        <dbReference type="Pfam" id="PF21895"/>
    </source>
</evidence>
<sequence>MPESAVGDIGNEDSPSSVVLMSSVVGQGQGQVLHQQQQQQHALRPSSSFCSSLASDSESGMDSEVEWDEEPPEGGYNDGDEAAVSVPGAYMTLRDKIHERIKAGDKFFSLEFFPPRTKAGAVNLLSMFERMGSAGALFIDVTWHPAGNPAGETETSSMGIANAALNYCGLETMLHMTCLGKTPQVIGEYLEKAKRLGVRNVLALRGDPIPGGEPDQPDALHHAVDLVKLIRQTTGRHFVIGVAGYPCGHPEAESYEKDLEYLKEKVDAGADLVITQLFFKAEHFVQFEADCRRVGITVPIIPGVMPIQSYDSLRHIVKLSKLQVPDEIKGILEPLKWNHEAIRNFGIRHAVDMIRTLFRAGVAPGVHLYTLNREVASERILKEVGLWDSGPQRCLPWKTAANVKRCKEDVRPIFWARRPKSYVYRTQKWDEFPNGRWGNSQSPAFGELKDYYLFYLKNSTPKEELLSMWGERLTCEKDVWGVFERFISGEINEHGVKVTTMPWSDAELEPETFLLKDKLAELNRKGILTINSQPSVNGMSSEDPTHGWGPKGGYVYQKAYLEFFTAPDVVDHLLALLPAFPTVNFHVIDKRGRVNLTNINKHRCIAVTWGVFPGMEIVQPTVVDPRSFKVWKDEAFELWTEQWGKLYPGDSESSRLIESIANSYLLVNLVDNEYIQPTRLWELLDAVLKRKAATSTADR</sequence>
<dbReference type="InterPro" id="IPR029041">
    <property type="entry name" value="FAD-linked_oxidoreductase-like"/>
</dbReference>
<dbReference type="Proteomes" id="UP000678499">
    <property type="component" value="Unassembled WGS sequence"/>
</dbReference>
<reference evidence="12" key="1">
    <citation type="submission" date="2020-11" db="EMBL/GenBank/DDBJ databases">
        <authorList>
            <person name="Tran Van P."/>
        </authorList>
    </citation>
    <scope>NUCLEOTIDE SEQUENCE</scope>
</reference>
<evidence type="ECO:0000256" key="10">
    <source>
        <dbReference type="SAM" id="MobiDB-lite"/>
    </source>
</evidence>
<dbReference type="InterPro" id="IPR003171">
    <property type="entry name" value="Mehydrof_redctse-like"/>
</dbReference>
<dbReference type="Pfam" id="PF21895">
    <property type="entry name" value="MTHFR_C"/>
    <property type="match status" value="1"/>
</dbReference>
<comment type="pathway">
    <text evidence="2 9">One-carbon metabolism; tetrahydrofolate interconversion.</text>
</comment>
<comment type="cofactor">
    <cofactor evidence="1">
        <name>FAD</name>
        <dbReference type="ChEBI" id="CHEBI:57692"/>
    </cofactor>
</comment>
<dbReference type="InterPro" id="IPR053806">
    <property type="entry name" value="MTHFR_C"/>
</dbReference>
<dbReference type="GO" id="GO:0009086">
    <property type="term" value="P:methionine biosynthetic process"/>
    <property type="evidence" value="ECO:0007669"/>
    <property type="project" value="TreeGrafter"/>
</dbReference>
<evidence type="ECO:0000256" key="3">
    <source>
        <dbReference type="ARBA" id="ARBA00006743"/>
    </source>
</evidence>
<evidence type="ECO:0000256" key="1">
    <source>
        <dbReference type="ARBA" id="ARBA00001974"/>
    </source>
</evidence>
<dbReference type="GO" id="GO:0106313">
    <property type="term" value="F:methylenetetrahydrofolate reductase (NADPH) activity"/>
    <property type="evidence" value="ECO:0007669"/>
    <property type="project" value="UniProtKB-EC"/>
</dbReference>
<dbReference type="OrthoDB" id="16284at2759"/>
<keyword evidence="13" id="KW-1185">Reference proteome</keyword>